<proteinExistence type="predicted"/>
<dbReference type="Proteomes" id="UP000654947">
    <property type="component" value="Unassembled WGS sequence"/>
</dbReference>
<organism evidence="2 3">
    <name type="scientific">Nocardiopsis kunsanensis</name>
    <dbReference type="NCBI Taxonomy" id="141693"/>
    <lineage>
        <taxon>Bacteria</taxon>
        <taxon>Bacillati</taxon>
        <taxon>Actinomycetota</taxon>
        <taxon>Actinomycetes</taxon>
        <taxon>Streptosporangiales</taxon>
        <taxon>Nocardiopsidaceae</taxon>
        <taxon>Nocardiopsis</taxon>
    </lineage>
</organism>
<dbReference type="SUPFAM" id="SSF159275">
    <property type="entry name" value="PA1994-like"/>
    <property type="match status" value="1"/>
</dbReference>
<gene>
    <name evidence="2" type="ORF">GCM10007147_35490</name>
</gene>
<comment type="caution">
    <text evidence="2">The sequence shown here is derived from an EMBL/GenBank/DDBJ whole genome shotgun (WGS) entry which is preliminary data.</text>
</comment>
<dbReference type="AlphaFoldDB" id="A0A919CJT8"/>
<reference evidence="2 3" key="1">
    <citation type="journal article" date="2014" name="Int. J. Syst. Evol. Microbiol.">
        <title>Complete genome sequence of Corynebacterium casei LMG S-19264T (=DSM 44701T), isolated from a smear-ripened cheese.</title>
        <authorList>
            <consortium name="US DOE Joint Genome Institute (JGI-PGF)"/>
            <person name="Walter F."/>
            <person name="Albersmeier A."/>
            <person name="Kalinowski J."/>
            <person name="Ruckert C."/>
        </authorList>
    </citation>
    <scope>NUCLEOTIDE SEQUENCE [LARGE SCALE GENOMIC DNA]</scope>
    <source>
        <strain evidence="2 3">KCTC 19473</strain>
    </source>
</reference>
<evidence type="ECO:0000313" key="2">
    <source>
        <dbReference type="EMBL" id="GHD32207.1"/>
    </source>
</evidence>
<keyword evidence="3" id="KW-1185">Reference proteome</keyword>
<sequence>MSSQTEHPAVWTRTDVSEGLGMGTLTPRPDGYVLEAGETLVDDGEAFSTRFGVETDLAWVTRRVRVEVLSANGPARLELTARDGSWARGDGTRLPDLVGCFDVDVAATPLTNTLPVRRLGLRPGEHRDIAVVWVHVPSLTVRRVRQRYLRHGFADGLDHYTYADPENGRYRLSVDTDGLVVDYEGLARRLPNPRSSGHGSGP</sequence>
<feature type="region of interest" description="Disordered" evidence="1">
    <location>
        <begin position="1"/>
        <end position="28"/>
    </location>
</feature>
<dbReference type="InterPro" id="IPR009467">
    <property type="entry name" value="Glycolipid-bd_prot_put"/>
</dbReference>
<evidence type="ECO:0008006" key="4">
    <source>
        <dbReference type="Google" id="ProtNLM"/>
    </source>
</evidence>
<accession>A0A919CJT8</accession>
<name>A0A919CJT8_9ACTN</name>
<dbReference type="EMBL" id="BMXL01000023">
    <property type="protein sequence ID" value="GHD32207.1"/>
    <property type="molecule type" value="Genomic_DNA"/>
</dbReference>
<dbReference type="RefSeq" id="WP_193518350.1">
    <property type="nucleotide sequence ID" value="NZ_BMXL01000023.1"/>
</dbReference>
<protein>
    <recommendedName>
        <fullName evidence="4">Glycolipid-binding family protein</fullName>
    </recommendedName>
</protein>
<dbReference type="Pfam" id="PF06475">
    <property type="entry name" value="Glycolipid_bind"/>
    <property type="match status" value="1"/>
</dbReference>
<evidence type="ECO:0000313" key="3">
    <source>
        <dbReference type="Proteomes" id="UP000654947"/>
    </source>
</evidence>
<evidence type="ECO:0000256" key="1">
    <source>
        <dbReference type="SAM" id="MobiDB-lite"/>
    </source>
</evidence>